<sequence>MVLALCDSCNVGLLIWTIRFVKVYATSGNALDDFNPIREICAAKRPWITWLCPSTGSWGPRQRKVVQATSAQTTTPLMGRSLDLERR</sequence>
<dbReference type="AlphaFoldDB" id="A0A0M3HZI2"/>
<proteinExistence type="predicted"/>
<name>A0A0M3HZI2_ASCLU</name>
<dbReference type="Proteomes" id="UP000036681">
    <property type="component" value="Unplaced"/>
</dbReference>
<organism evidence="1 2">
    <name type="scientific">Ascaris lumbricoides</name>
    <name type="common">Giant roundworm</name>
    <dbReference type="NCBI Taxonomy" id="6252"/>
    <lineage>
        <taxon>Eukaryota</taxon>
        <taxon>Metazoa</taxon>
        <taxon>Ecdysozoa</taxon>
        <taxon>Nematoda</taxon>
        <taxon>Chromadorea</taxon>
        <taxon>Rhabditida</taxon>
        <taxon>Spirurina</taxon>
        <taxon>Ascaridomorpha</taxon>
        <taxon>Ascaridoidea</taxon>
        <taxon>Ascarididae</taxon>
        <taxon>Ascaris</taxon>
    </lineage>
</organism>
<accession>A0A0M3HZI2</accession>
<reference evidence="2" key="1">
    <citation type="submission" date="2017-02" db="UniProtKB">
        <authorList>
            <consortium name="WormBaseParasite"/>
        </authorList>
    </citation>
    <scope>IDENTIFICATION</scope>
</reference>
<dbReference type="WBParaSite" id="ALUE_0000912601-mRNA-1">
    <property type="protein sequence ID" value="ALUE_0000912601-mRNA-1"/>
    <property type="gene ID" value="ALUE_0000912601"/>
</dbReference>
<evidence type="ECO:0000313" key="2">
    <source>
        <dbReference type="WBParaSite" id="ALUE_0000912601-mRNA-1"/>
    </source>
</evidence>
<protein>
    <submittedName>
        <fullName evidence="2">Secreted protein</fullName>
    </submittedName>
</protein>
<evidence type="ECO:0000313" key="1">
    <source>
        <dbReference type="Proteomes" id="UP000036681"/>
    </source>
</evidence>
<keyword evidence="1" id="KW-1185">Reference proteome</keyword>